<name>A0A376B5F1_9ASCO</name>
<dbReference type="Pfam" id="PF10311">
    <property type="entry name" value="Ilm1"/>
    <property type="match status" value="1"/>
</dbReference>
<keyword evidence="3" id="KW-1185">Reference proteome</keyword>
<dbReference type="PANTHER" id="PTHR28029">
    <property type="entry name" value="PROTEIN ILM1"/>
    <property type="match status" value="1"/>
</dbReference>
<keyword evidence="1" id="KW-0472">Membrane</keyword>
<keyword evidence="1" id="KW-1133">Transmembrane helix</keyword>
<protein>
    <recommendedName>
        <fullName evidence="4">Protein ILM1</fullName>
    </recommendedName>
</protein>
<evidence type="ECO:0008006" key="4">
    <source>
        <dbReference type="Google" id="ProtNLM"/>
    </source>
</evidence>
<evidence type="ECO:0000313" key="3">
    <source>
        <dbReference type="Proteomes" id="UP000262825"/>
    </source>
</evidence>
<dbReference type="AlphaFoldDB" id="A0A376B5F1"/>
<proteinExistence type="predicted"/>
<evidence type="ECO:0000313" key="2">
    <source>
        <dbReference type="EMBL" id="SSD59704.1"/>
    </source>
</evidence>
<dbReference type="VEuPathDB" id="FungiDB:SCODWIG_01465"/>
<keyword evidence="1" id="KW-0812">Transmembrane</keyword>
<feature type="transmembrane region" description="Helical" evidence="1">
    <location>
        <begin position="12"/>
        <end position="33"/>
    </location>
</feature>
<sequence>MNLPALVLSPYSAQLGVFSYLFALVAITDLIPLLERNYMFFESIVPFRLMIFFLVTATSFVMKDNLYLHNNVVFVYGFVEIWLNFLAFSALREEKNERFANEKRIIAADYLSEETNDTEEVSTGLEGEYEEEFEQLETIAEEEEEL</sequence>
<feature type="transmembrane region" description="Helical" evidence="1">
    <location>
        <begin position="45"/>
        <end position="62"/>
    </location>
</feature>
<evidence type="ECO:0000256" key="1">
    <source>
        <dbReference type="SAM" id="Phobius"/>
    </source>
</evidence>
<dbReference type="Proteomes" id="UP000262825">
    <property type="component" value="Unassembled WGS sequence"/>
</dbReference>
<reference evidence="3" key="1">
    <citation type="submission" date="2018-06" db="EMBL/GenBank/DDBJ databases">
        <authorList>
            <person name="Guldener U."/>
        </authorList>
    </citation>
    <scope>NUCLEOTIDE SEQUENCE [LARGE SCALE GENOMIC DNA]</scope>
    <source>
        <strain evidence="3">UTAD17</strain>
    </source>
</reference>
<feature type="transmembrane region" description="Helical" evidence="1">
    <location>
        <begin position="74"/>
        <end position="91"/>
    </location>
</feature>
<dbReference type="PANTHER" id="PTHR28029:SF1">
    <property type="entry name" value="PROTEIN ILM1"/>
    <property type="match status" value="1"/>
</dbReference>
<organism evidence="2 3">
    <name type="scientific">Saccharomycodes ludwigii</name>
    <dbReference type="NCBI Taxonomy" id="36035"/>
    <lineage>
        <taxon>Eukaryota</taxon>
        <taxon>Fungi</taxon>
        <taxon>Dikarya</taxon>
        <taxon>Ascomycota</taxon>
        <taxon>Saccharomycotina</taxon>
        <taxon>Saccharomycetes</taxon>
        <taxon>Saccharomycodales</taxon>
        <taxon>Saccharomycodaceae</taxon>
        <taxon>Saccharomycodes</taxon>
    </lineage>
</organism>
<dbReference type="InterPro" id="IPR018815">
    <property type="entry name" value="Incr_loss_mito_DNA_1"/>
</dbReference>
<accession>A0A376B5F1</accession>
<dbReference type="EMBL" id="UFAJ01000189">
    <property type="protein sequence ID" value="SSD59704.1"/>
    <property type="molecule type" value="Genomic_DNA"/>
</dbReference>
<gene>
    <name evidence="2" type="ORF">SCODWIG_01465</name>
</gene>